<sequence>MEIEGCRKRSKEAPKRYNGASSLAANASPAKQFGAQALEPHGLTWFNTQKEAKYAPENWIDESRLALEFPVVRDKLHKLGVGYIFAKLEECNLTLVREFYENWDTLFGERTKVKIRAQ</sequence>
<feature type="non-terminal residue" evidence="2">
    <location>
        <position position="118"/>
    </location>
</feature>
<dbReference type="Proteomes" id="UP000823775">
    <property type="component" value="Unassembled WGS sequence"/>
</dbReference>
<gene>
    <name evidence="2" type="ORF">HAX54_022331</name>
</gene>
<accession>A0ABS8UU80</accession>
<evidence type="ECO:0000256" key="1">
    <source>
        <dbReference type="SAM" id="MobiDB-lite"/>
    </source>
</evidence>
<feature type="region of interest" description="Disordered" evidence="1">
    <location>
        <begin position="1"/>
        <end position="22"/>
    </location>
</feature>
<protein>
    <recommendedName>
        <fullName evidence="4">Retrotransposon gag domain-containing protein</fullName>
    </recommendedName>
</protein>
<evidence type="ECO:0008006" key="4">
    <source>
        <dbReference type="Google" id="ProtNLM"/>
    </source>
</evidence>
<evidence type="ECO:0000313" key="2">
    <source>
        <dbReference type="EMBL" id="MCD9638390.1"/>
    </source>
</evidence>
<evidence type="ECO:0000313" key="3">
    <source>
        <dbReference type="Proteomes" id="UP000823775"/>
    </source>
</evidence>
<comment type="caution">
    <text evidence="2">The sequence shown here is derived from an EMBL/GenBank/DDBJ whole genome shotgun (WGS) entry which is preliminary data.</text>
</comment>
<reference evidence="2 3" key="1">
    <citation type="journal article" date="2021" name="BMC Genomics">
        <title>Datura genome reveals duplications of psychoactive alkaloid biosynthetic genes and high mutation rate following tissue culture.</title>
        <authorList>
            <person name="Rajewski A."/>
            <person name="Carter-House D."/>
            <person name="Stajich J."/>
            <person name="Litt A."/>
        </authorList>
    </citation>
    <scope>NUCLEOTIDE SEQUENCE [LARGE SCALE GENOMIC DNA]</scope>
    <source>
        <strain evidence="2">AR-01</strain>
    </source>
</reference>
<proteinExistence type="predicted"/>
<keyword evidence="3" id="KW-1185">Reference proteome</keyword>
<dbReference type="EMBL" id="JACEIK010002686">
    <property type="protein sequence ID" value="MCD9638390.1"/>
    <property type="molecule type" value="Genomic_DNA"/>
</dbReference>
<feature type="compositionally biased region" description="Basic and acidic residues" evidence="1">
    <location>
        <begin position="1"/>
        <end position="15"/>
    </location>
</feature>
<organism evidence="2 3">
    <name type="scientific">Datura stramonium</name>
    <name type="common">Jimsonweed</name>
    <name type="synonym">Common thornapple</name>
    <dbReference type="NCBI Taxonomy" id="4076"/>
    <lineage>
        <taxon>Eukaryota</taxon>
        <taxon>Viridiplantae</taxon>
        <taxon>Streptophyta</taxon>
        <taxon>Embryophyta</taxon>
        <taxon>Tracheophyta</taxon>
        <taxon>Spermatophyta</taxon>
        <taxon>Magnoliopsida</taxon>
        <taxon>eudicotyledons</taxon>
        <taxon>Gunneridae</taxon>
        <taxon>Pentapetalae</taxon>
        <taxon>asterids</taxon>
        <taxon>lamiids</taxon>
        <taxon>Solanales</taxon>
        <taxon>Solanaceae</taxon>
        <taxon>Solanoideae</taxon>
        <taxon>Datureae</taxon>
        <taxon>Datura</taxon>
    </lineage>
</organism>
<name>A0ABS8UU80_DATST</name>